<feature type="region of interest" description="Disordered" evidence="1">
    <location>
        <begin position="30"/>
        <end position="59"/>
    </location>
</feature>
<dbReference type="AlphaFoldDB" id="A0A418Q1R1"/>
<comment type="caution">
    <text evidence="3">The sequence shown here is derived from an EMBL/GenBank/DDBJ whole genome shotgun (WGS) entry which is preliminary data.</text>
</comment>
<accession>A0A418Q1R1</accession>
<dbReference type="EMBL" id="QXTF01000001">
    <property type="protein sequence ID" value="RIX31740.1"/>
    <property type="molecule type" value="Genomic_DNA"/>
</dbReference>
<reference evidence="3 4" key="1">
    <citation type="submission" date="2018-09" db="EMBL/GenBank/DDBJ databases">
        <title>Sphingomonas sp. DAC4.</title>
        <authorList>
            <person name="Seo T."/>
        </authorList>
    </citation>
    <scope>NUCLEOTIDE SEQUENCE [LARGE SCALE GENOMIC DNA]</scope>
    <source>
        <strain evidence="3 4">DAC4</strain>
    </source>
</reference>
<protein>
    <submittedName>
        <fullName evidence="3">Uncharacterized protein</fullName>
    </submittedName>
</protein>
<feature type="chain" id="PRO_5019472584" evidence="2">
    <location>
        <begin position="23"/>
        <end position="75"/>
    </location>
</feature>
<evidence type="ECO:0000313" key="4">
    <source>
        <dbReference type="Proteomes" id="UP000285023"/>
    </source>
</evidence>
<gene>
    <name evidence="3" type="ORF">D3M59_01670</name>
</gene>
<organism evidence="3 4">
    <name type="scientific">Sphingomonas edaphi</name>
    <dbReference type="NCBI Taxonomy" id="2315689"/>
    <lineage>
        <taxon>Bacteria</taxon>
        <taxon>Pseudomonadati</taxon>
        <taxon>Pseudomonadota</taxon>
        <taxon>Alphaproteobacteria</taxon>
        <taxon>Sphingomonadales</taxon>
        <taxon>Sphingomonadaceae</taxon>
        <taxon>Sphingomonas</taxon>
    </lineage>
</organism>
<feature type="compositionally biased region" description="Low complexity" evidence="1">
    <location>
        <begin position="41"/>
        <end position="51"/>
    </location>
</feature>
<keyword evidence="4" id="KW-1185">Reference proteome</keyword>
<dbReference type="RefSeq" id="WP_119530993.1">
    <property type="nucleotide sequence ID" value="NZ_QXTF01000001.1"/>
</dbReference>
<evidence type="ECO:0000256" key="2">
    <source>
        <dbReference type="SAM" id="SignalP"/>
    </source>
</evidence>
<feature type="signal peptide" evidence="2">
    <location>
        <begin position="1"/>
        <end position="22"/>
    </location>
</feature>
<name>A0A418Q1R1_9SPHN</name>
<evidence type="ECO:0000256" key="1">
    <source>
        <dbReference type="SAM" id="MobiDB-lite"/>
    </source>
</evidence>
<proteinExistence type="predicted"/>
<sequence length="75" mass="8154">MQGKLISLAILGAALTPSAAVAGEAIKRQACPKAEQPSPTQQRQQQQQQQRSKTSECRVQKVIPPVVDPTPYFLL</sequence>
<evidence type="ECO:0000313" key="3">
    <source>
        <dbReference type="EMBL" id="RIX31740.1"/>
    </source>
</evidence>
<keyword evidence="2" id="KW-0732">Signal</keyword>
<dbReference type="Proteomes" id="UP000285023">
    <property type="component" value="Unassembled WGS sequence"/>
</dbReference>